<dbReference type="Proteomes" id="UP000655523">
    <property type="component" value="Unassembled WGS sequence"/>
</dbReference>
<keyword evidence="1" id="KW-0472">Membrane</keyword>
<proteinExistence type="predicted"/>
<evidence type="ECO:0000256" key="1">
    <source>
        <dbReference type="SAM" id="Phobius"/>
    </source>
</evidence>
<sequence length="109" mass="11430">MPFKPNPGGVRASIAHSTPYRPAVAAVAALSLSLQGCTLRGAPSYEIFGAYFPLWLLSAVVGFVGALIAHRIFVSTGWAQIVPFQLSVCVAIGLTVAVLFWLSGTGQLL</sequence>
<name>A0A972P0U7_9BURK</name>
<evidence type="ECO:0000313" key="2">
    <source>
        <dbReference type="EMBL" id="NPT61085.1"/>
    </source>
</evidence>
<accession>A0A972P0U7</accession>
<dbReference type="AlphaFoldDB" id="A0A972P0U7"/>
<dbReference type="RefSeq" id="WP_172176410.1">
    <property type="nucleotide sequence ID" value="NZ_WOEZ01000249.1"/>
</dbReference>
<evidence type="ECO:0000313" key="3">
    <source>
        <dbReference type="Proteomes" id="UP000655523"/>
    </source>
</evidence>
<feature type="transmembrane region" description="Helical" evidence="1">
    <location>
        <begin position="51"/>
        <end position="69"/>
    </location>
</feature>
<comment type="caution">
    <text evidence="2">The sequence shown here is derived from an EMBL/GenBank/DDBJ whole genome shotgun (WGS) entry which is preliminary data.</text>
</comment>
<keyword evidence="1" id="KW-0812">Transmembrane</keyword>
<organism evidence="2 3">
    <name type="scientific">Paraburkholderia elongata</name>
    <dbReference type="NCBI Taxonomy" id="2675747"/>
    <lineage>
        <taxon>Bacteria</taxon>
        <taxon>Pseudomonadati</taxon>
        <taxon>Pseudomonadota</taxon>
        <taxon>Betaproteobacteria</taxon>
        <taxon>Burkholderiales</taxon>
        <taxon>Burkholderiaceae</taxon>
        <taxon>Paraburkholderia</taxon>
    </lineage>
</organism>
<dbReference type="EMBL" id="WOEZ01000249">
    <property type="protein sequence ID" value="NPT61085.1"/>
    <property type="molecule type" value="Genomic_DNA"/>
</dbReference>
<reference evidence="2 3" key="1">
    <citation type="submission" date="2019-11" db="EMBL/GenBank/DDBJ databases">
        <title>Metabolism of dissolved organic matter in forest soils.</title>
        <authorList>
            <person name="Cyle K.T."/>
            <person name="Wilhelm R.C."/>
            <person name="Martinez C.E."/>
        </authorList>
    </citation>
    <scope>NUCLEOTIDE SEQUENCE [LARGE SCALE GENOMIC DNA]</scope>
    <source>
        <strain evidence="2 3">5N</strain>
    </source>
</reference>
<keyword evidence="1" id="KW-1133">Transmembrane helix</keyword>
<gene>
    <name evidence="2" type="ORF">GNZ13_42730</name>
</gene>
<keyword evidence="3" id="KW-1185">Reference proteome</keyword>
<feature type="transmembrane region" description="Helical" evidence="1">
    <location>
        <begin position="81"/>
        <end position="102"/>
    </location>
</feature>
<protein>
    <submittedName>
        <fullName evidence="2">Uncharacterized protein</fullName>
    </submittedName>
</protein>